<sequence>MSSLKNRVQLIGRVGQTPEVKVYGENRKRAFFSIAINEVSYNEKGDRIETTQWHDIVVWGKRAEIVEKFVDKGREIAVEGKLVNRSFEDKDGNKRYVTEIDVAEILLLGGSK</sequence>
<dbReference type="InterPro" id="IPR000424">
    <property type="entry name" value="Primosome_PriB/ssb"/>
</dbReference>
<dbReference type="STRING" id="702745.SAMN05421818_10137"/>
<dbReference type="PIRSF" id="PIRSF002070">
    <property type="entry name" value="SSB"/>
    <property type="match status" value="1"/>
</dbReference>
<dbReference type="PANTHER" id="PTHR10302">
    <property type="entry name" value="SINGLE-STRANDED DNA-BINDING PROTEIN"/>
    <property type="match status" value="1"/>
</dbReference>
<comment type="caution">
    <text evidence="2">Lacks conserved residue(s) required for the propagation of feature annotation.</text>
</comment>
<dbReference type="GO" id="GO:0003697">
    <property type="term" value="F:single-stranded DNA binding"/>
    <property type="evidence" value="ECO:0007669"/>
    <property type="project" value="UniProtKB-UniRule"/>
</dbReference>
<dbReference type="RefSeq" id="WP_090404362.1">
    <property type="nucleotide sequence ID" value="NZ_FNDQ01000001.1"/>
</dbReference>
<dbReference type="SUPFAM" id="SSF50249">
    <property type="entry name" value="Nucleic acid-binding proteins"/>
    <property type="match status" value="1"/>
</dbReference>
<dbReference type="Gene3D" id="2.40.50.140">
    <property type="entry name" value="Nucleic acid-binding proteins"/>
    <property type="match status" value="1"/>
</dbReference>
<organism evidence="4 5">
    <name type="scientific">Myroides phaeus</name>
    <dbReference type="NCBI Taxonomy" id="702745"/>
    <lineage>
        <taxon>Bacteria</taxon>
        <taxon>Pseudomonadati</taxon>
        <taxon>Bacteroidota</taxon>
        <taxon>Flavobacteriia</taxon>
        <taxon>Flavobacteriales</taxon>
        <taxon>Flavobacteriaceae</taxon>
        <taxon>Myroides</taxon>
    </lineage>
</organism>
<evidence type="ECO:0000313" key="5">
    <source>
        <dbReference type="Proteomes" id="UP000243588"/>
    </source>
</evidence>
<evidence type="ECO:0000256" key="1">
    <source>
        <dbReference type="ARBA" id="ARBA00023125"/>
    </source>
</evidence>
<dbReference type="InterPro" id="IPR011344">
    <property type="entry name" value="ssDNA-bd"/>
</dbReference>
<dbReference type="NCBIfam" id="TIGR00621">
    <property type="entry name" value="ssb"/>
    <property type="match status" value="1"/>
</dbReference>
<dbReference type="Proteomes" id="UP000243588">
    <property type="component" value="Unassembled WGS sequence"/>
</dbReference>
<keyword evidence="5" id="KW-1185">Reference proteome</keyword>
<dbReference type="GO" id="GO:0006260">
    <property type="term" value="P:DNA replication"/>
    <property type="evidence" value="ECO:0007669"/>
    <property type="project" value="InterPro"/>
</dbReference>
<dbReference type="PANTHER" id="PTHR10302:SF0">
    <property type="entry name" value="SINGLE-STRANDED DNA-BINDING PROTEIN, MITOCHONDRIAL"/>
    <property type="match status" value="1"/>
</dbReference>
<dbReference type="HAMAP" id="MF_00984">
    <property type="entry name" value="SSB"/>
    <property type="match status" value="1"/>
</dbReference>
<evidence type="ECO:0000313" key="4">
    <source>
        <dbReference type="EMBL" id="SDH26298.1"/>
    </source>
</evidence>
<proteinExistence type="inferred from homology"/>
<dbReference type="GO" id="GO:0009295">
    <property type="term" value="C:nucleoid"/>
    <property type="evidence" value="ECO:0007669"/>
    <property type="project" value="TreeGrafter"/>
</dbReference>
<dbReference type="InterPro" id="IPR012340">
    <property type="entry name" value="NA-bd_OB-fold"/>
</dbReference>
<reference evidence="5" key="1">
    <citation type="submission" date="2016-10" db="EMBL/GenBank/DDBJ databases">
        <authorList>
            <person name="Varghese N."/>
            <person name="Submissions S."/>
        </authorList>
    </citation>
    <scope>NUCLEOTIDE SEQUENCE [LARGE SCALE GENOMIC DNA]</scope>
    <source>
        <strain evidence="5">DSM 23313</strain>
    </source>
</reference>
<evidence type="ECO:0000256" key="3">
    <source>
        <dbReference type="PIRNR" id="PIRNR002070"/>
    </source>
</evidence>
<dbReference type="Pfam" id="PF00436">
    <property type="entry name" value="SSB"/>
    <property type="match status" value="1"/>
</dbReference>
<accession>A0A1G8AZB0</accession>
<keyword evidence="1 2" id="KW-0238">DNA-binding</keyword>
<protein>
    <recommendedName>
        <fullName evidence="2 3">Single-stranded DNA-binding protein</fullName>
        <shortName evidence="2">SSB</shortName>
    </recommendedName>
</protein>
<evidence type="ECO:0000256" key="2">
    <source>
        <dbReference type="HAMAP-Rule" id="MF_00984"/>
    </source>
</evidence>
<dbReference type="AlphaFoldDB" id="A0A1G8AZB0"/>
<dbReference type="PROSITE" id="PS50935">
    <property type="entry name" value="SSB"/>
    <property type="match status" value="1"/>
</dbReference>
<dbReference type="CDD" id="cd04496">
    <property type="entry name" value="SSB_OBF"/>
    <property type="match status" value="1"/>
</dbReference>
<dbReference type="EMBL" id="FNDQ01000001">
    <property type="protein sequence ID" value="SDH26298.1"/>
    <property type="molecule type" value="Genomic_DNA"/>
</dbReference>
<name>A0A1G8AZB0_9FLAO</name>
<comment type="subunit">
    <text evidence="2">Homotetramer.</text>
</comment>
<gene>
    <name evidence="4" type="ORF">SAMN05421818_10137</name>
</gene>